<keyword evidence="2" id="KW-1185">Reference proteome</keyword>
<dbReference type="SUPFAM" id="SSF47413">
    <property type="entry name" value="lambda repressor-like DNA-binding domains"/>
    <property type="match status" value="1"/>
</dbReference>
<dbReference type="InterPro" id="IPR001387">
    <property type="entry name" value="Cro/C1-type_HTH"/>
</dbReference>
<protein>
    <submittedName>
        <fullName evidence="1">Transcriptional regulator</fullName>
    </submittedName>
</protein>
<dbReference type="PROSITE" id="PS50943">
    <property type="entry name" value="HTH_CROC1"/>
    <property type="match status" value="1"/>
</dbReference>
<proteinExistence type="predicted"/>
<dbReference type="Pfam" id="PF01381">
    <property type="entry name" value="HTH_3"/>
    <property type="match status" value="1"/>
</dbReference>
<evidence type="ECO:0000313" key="1">
    <source>
        <dbReference type="EMBL" id="APG91062.1"/>
    </source>
</evidence>
<dbReference type="Gene3D" id="1.10.260.40">
    <property type="entry name" value="lambda repressor-like DNA-binding domains"/>
    <property type="match status" value="1"/>
</dbReference>
<gene>
    <name evidence="1" type="ORF">SAMCFNEI73_Ch1770</name>
</gene>
<organism evidence="1 2">
    <name type="scientific">Sinorhizobium americanum</name>
    <dbReference type="NCBI Taxonomy" id="194963"/>
    <lineage>
        <taxon>Bacteria</taxon>
        <taxon>Pseudomonadati</taxon>
        <taxon>Pseudomonadota</taxon>
        <taxon>Alphaproteobacteria</taxon>
        <taxon>Hyphomicrobiales</taxon>
        <taxon>Rhizobiaceae</taxon>
        <taxon>Sinorhizobium/Ensifer group</taxon>
        <taxon>Sinorhizobium</taxon>
    </lineage>
</organism>
<dbReference type="InterPro" id="IPR010982">
    <property type="entry name" value="Lambda_DNA-bd_dom_sf"/>
</dbReference>
<dbReference type="EMBL" id="CP013107">
    <property type="protein sequence ID" value="APG91062.1"/>
    <property type="molecule type" value="Genomic_DNA"/>
</dbReference>
<sequence length="153" mass="17461">MVMSYHYTDSGLDNIWLEDGYTVEEHPNYGQLISVKNVRGLHEAIGRWLVGQPRTLNGAEFRFLRLELDLSQKSLGVILGVTEQAVAKWEKAKDKAVANRSAERLLRLAYINYLDGKPEFSAVIDRITQLDAEIAEHELRLTREQNGWHKIAA</sequence>
<name>A0A1L3LLT0_9HYPH</name>
<dbReference type="CDD" id="cd00093">
    <property type="entry name" value="HTH_XRE"/>
    <property type="match status" value="1"/>
</dbReference>
<evidence type="ECO:0000313" key="2">
    <source>
        <dbReference type="Proteomes" id="UP000182306"/>
    </source>
</evidence>
<dbReference type="Proteomes" id="UP000182306">
    <property type="component" value="Chromosome"/>
</dbReference>
<dbReference type="KEGG" id="same:SAMCFNEI73_Ch1770"/>
<accession>A0A1L3LLT0</accession>
<reference evidence="1 2" key="1">
    <citation type="submission" date="2015-10" db="EMBL/GenBank/DDBJ databases">
        <title>Genomic differences between typical nodule nitrogen-fixing rhizobial strains and those coming from bean seeds.</title>
        <authorList>
            <person name="Peralta H."/>
            <person name="Aguilar-Vera A."/>
            <person name="Diaz R."/>
            <person name="Mora Y."/>
            <person name="Martinez-Batallar G."/>
            <person name="Salazar E."/>
            <person name="Vargas-Lagunas C."/>
            <person name="Encarnacion S."/>
            <person name="Girard L."/>
            <person name="Mora J."/>
        </authorList>
    </citation>
    <scope>NUCLEOTIDE SEQUENCE [LARGE SCALE GENOMIC DNA]</scope>
    <source>
        <strain evidence="1 2">CFNEI 73</strain>
    </source>
</reference>
<dbReference type="AlphaFoldDB" id="A0A1L3LLT0"/>
<dbReference type="GO" id="GO:0003677">
    <property type="term" value="F:DNA binding"/>
    <property type="evidence" value="ECO:0007669"/>
    <property type="project" value="InterPro"/>
</dbReference>